<dbReference type="RefSeq" id="WP_120754146.1">
    <property type="nucleotide sequence ID" value="NZ_RBAM01000003.1"/>
</dbReference>
<dbReference type="EMBL" id="RBAM01000003">
    <property type="protein sequence ID" value="RKN75270.1"/>
    <property type="molecule type" value="Genomic_DNA"/>
</dbReference>
<evidence type="ECO:0008006" key="3">
    <source>
        <dbReference type="Google" id="ProtNLM"/>
    </source>
</evidence>
<comment type="caution">
    <text evidence="1">The sequence shown here is derived from an EMBL/GenBank/DDBJ whole genome shotgun (WGS) entry which is preliminary data.</text>
</comment>
<dbReference type="OrthoDB" id="3692598at2"/>
<sequence length="243" mass="25428">MTLFADVVEPAAYLVPPATPAEYVDPLEPFNVVADFLSPNQWLLKMAELMTGTDPVKWAGEKLSGDWKAYAECASAWHAMGRACDGIARNLRSGGVRVDASWDGNAAGSAAHYFAALAGNLDAFHRSLDTMGREYRALAWSVTSTAAAIADCLTAMLDALITAAIEAAASAAPGGGAAAMAAALGTQELLTVLREWERMNEFLSTAQTLMHAGGAALARTGAEVLTGINAFPLPRTGYDHPAV</sequence>
<accession>A0A3B0BR15</accession>
<protein>
    <recommendedName>
        <fullName evidence="3">WXG100 family type VII secretion target</fullName>
    </recommendedName>
</protein>
<gene>
    <name evidence="1" type="ORF">D7231_07420</name>
</gene>
<name>A0A3B0BR15_9ACTN</name>
<organism evidence="1 2">
    <name type="scientific">Streptomyces klenkii</name>
    <dbReference type="NCBI Taxonomy" id="1420899"/>
    <lineage>
        <taxon>Bacteria</taxon>
        <taxon>Bacillati</taxon>
        <taxon>Actinomycetota</taxon>
        <taxon>Actinomycetes</taxon>
        <taxon>Kitasatosporales</taxon>
        <taxon>Streptomycetaceae</taxon>
        <taxon>Streptomyces</taxon>
    </lineage>
</organism>
<keyword evidence="2" id="KW-1185">Reference proteome</keyword>
<evidence type="ECO:0000313" key="1">
    <source>
        <dbReference type="EMBL" id="RKN75270.1"/>
    </source>
</evidence>
<dbReference type="Proteomes" id="UP000270343">
    <property type="component" value="Unassembled WGS sequence"/>
</dbReference>
<proteinExistence type="predicted"/>
<dbReference type="AlphaFoldDB" id="A0A3B0BR15"/>
<evidence type="ECO:0000313" key="2">
    <source>
        <dbReference type="Proteomes" id="UP000270343"/>
    </source>
</evidence>
<reference evidence="1 2" key="1">
    <citation type="journal article" date="2015" name="Antonie Van Leeuwenhoek">
        <title>Streptomyces klenkii sp. nov., isolated from deep marine sediment.</title>
        <authorList>
            <person name="Veyisoglu A."/>
            <person name="Sahin N."/>
        </authorList>
    </citation>
    <scope>NUCLEOTIDE SEQUENCE [LARGE SCALE GENOMIC DNA]</scope>
    <source>
        <strain evidence="1 2">KCTC 29202</strain>
    </source>
</reference>